<dbReference type="RefSeq" id="WP_355394512.1">
    <property type="nucleotide sequence ID" value="NZ_JBEXPZ010000009.1"/>
</dbReference>
<organism evidence="1 2">
    <name type="scientific">Streptomyces ossamyceticus</name>
    <dbReference type="NCBI Taxonomy" id="249581"/>
    <lineage>
        <taxon>Bacteria</taxon>
        <taxon>Bacillati</taxon>
        <taxon>Actinomycetota</taxon>
        <taxon>Actinomycetes</taxon>
        <taxon>Kitasatosporales</taxon>
        <taxon>Streptomycetaceae</taxon>
        <taxon>Streptomyces</taxon>
    </lineage>
</organism>
<sequence length="285" mass="30838">MPQSGSEWANAFPWSLAYRWGHSALAVDFDLSGDTARLVCVRRPGDPEQGEADALLPLVDVVLLGESSGWSRSLFTGSALGERLRYRAHRSAFVAEDGPGVRWHRLVVELWDPESGVAAFGEYASPDGVSVLRSRVRLRNEGDAPVTVRSVGSLLLGGLPSHDELTVFQGREERLTECRWSADGPLTMGALQCRADARTWLWQFESASRGVWAVGEAAGRTYLALGGPAPDEHRRSEVLEPGAEFASGWVALALGTGFDGARGELTAYRRAVRRPRRLGVGPGAS</sequence>
<dbReference type="InterPro" id="IPR038417">
    <property type="entry name" value="Alpga-gal_N_sf"/>
</dbReference>
<proteinExistence type="predicted"/>
<comment type="caution">
    <text evidence="1">The sequence shown here is derived from an EMBL/GenBank/DDBJ whole genome shotgun (WGS) entry which is preliminary data.</text>
</comment>
<reference evidence="1 2" key="1">
    <citation type="submission" date="2024-06" db="EMBL/GenBank/DDBJ databases">
        <title>The Natural Products Discovery Center: Release of the First 8490 Sequenced Strains for Exploring Actinobacteria Biosynthetic Diversity.</title>
        <authorList>
            <person name="Kalkreuter E."/>
            <person name="Kautsar S.A."/>
            <person name="Yang D."/>
            <person name="Bader C.D."/>
            <person name="Teijaro C.N."/>
            <person name="Fluegel L."/>
            <person name="Davis C.M."/>
            <person name="Simpson J.R."/>
            <person name="Lauterbach L."/>
            <person name="Steele A.D."/>
            <person name="Gui C."/>
            <person name="Meng S."/>
            <person name="Li G."/>
            <person name="Viehrig K."/>
            <person name="Ye F."/>
            <person name="Su P."/>
            <person name="Kiefer A.F."/>
            <person name="Nichols A."/>
            <person name="Cepeda A.J."/>
            <person name="Yan W."/>
            <person name="Fan B."/>
            <person name="Jiang Y."/>
            <person name="Adhikari A."/>
            <person name="Zheng C.-J."/>
            <person name="Schuster L."/>
            <person name="Cowan T.M."/>
            <person name="Smanski M.J."/>
            <person name="Chevrette M.G."/>
            <person name="De Carvalho L.P.S."/>
            <person name="Shen B."/>
        </authorList>
    </citation>
    <scope>NUCLEOTIDE SEQUENCE [LARGE SCALE GENOMIC DNA]</scope>
    <source>
        <strain evidence="1 2">NPDC006434</strain>
    </source>
</reference>
<dbReference type="Proteomes" id="UP001550210">
    <property type="component" value="Unassembled WGS sequence"/>
</dbReference>
<accession>A0ABV2USV9</accession>
<name>A0ABV2USV9_9ACTN</name>
<gene>
    <name evidence="1" type="ORF">ABZZ21_08610</name>
</gene>
<protein>
    <recommendedName>
        <fullName evidence="3">Alpha-galactosidase</fullName>
    </recommendedName>
</protein>
<evidence type="ECO:0008006" key="3">
    <source>
        <dbReference type="Google" id="ProtNLM"/>
    </source>
</evidence>
<dbReference type="EMBL" id="JBEXPZ010000009">
    <property type="protein sequence ID" value="MET9844636.1"/>
    <property type="molecule type" value="Genomic_DNA"/>
</dbReference>
<keyword evidence="2" id="KW-1185">Reference proteome</keyword>
<dbReference type="Gene3D" id="2.70.98.60">
    <property type="entry name" value="alpha-galactosidase from lactobacil brevis"/>
    <property type="match status" value="1"/>
</dbReference>
<evidence type="ECO:0000313" key="1">
    <source>
        <dbReference type="EMBL" id="MET9844636.1"/>
    </source>
</evidence>
<evidence type="ECO:0000313" key="2">
    <source>
        <dbReference type="Proteomes" id="UP001550210"/>
    </source>
</evidence>